<dbReference type="InterPro" id="IPR027268">
    <property type="entry name" value="Peptidase_M4/M1_CTD_sf"/>
</dbReference>
<dbReference type="InterPro" id="IPR037813">
    <property type="entry name" value="TAF2"/>
</dbReference>
<evidence type="ECO:0000256" key="2">
    <source>
        <dbReference type="ARBA" id="ARBA00010937"/>
    </source>
</evidence>
<dbReference type="GeneID" id="87927941"/>
<evidence type="ECO:0000259" key="8">
    <source>
        <dbReference type="Pfam" id="PF25316"/>
    </source>
</evidence>
<organism evidence="10 11">
    <name type="scientific">Podospora pseudopauciseta</name>
    <dbReference type="NCBI Taxonomy" id="2093780"/>
    <lineage>
        <taxon>Eukaryota</taxon>
        <taxon>Fungi</taxon>
        <taxon>Dikarya</taxon>
        <taxon>Ascomycota</taxon>
        <taxon>Pezizomycotina</taxon>
        <taxon>Sordariomycetes</taxon>
        <taxon>Sordariomycetidae</taxon>
        <taxon>Sordariales</taxon>
        <taxon>Podosporaceae</taxon>
        <taxon>Podospora</taxon>
    </lineage>
</organism>
<feature type="compositionally biased region" description="Pro residues" evidence="7">
    <location>
        <begin position="1608"/>
        <end position="1618"/>
    </location>
</feature>
<gene>
    <name evidence="10" type="primary">taf2</name>
    <name evidence="10" type="ORF">QC763_110070</name>
</gene>
<dbReference type="SUPFAM" id="SSF55486">
    <property type="entry name" value="Metalloproteases ('zincins'), catalytic domain"/>
    <property type="match status" value="1"/>
</dbReference>
<dbReference type="Gene3D" id="1.10.390.10">
    <property type="entry name" value="Neutral Protease Domain 2"/>
    <property type="match status" value="1"/>
</dbReference>
<feature type="compositionally biased region" description="Low complexity" evidence="7">
    <location>
        <begin position="1366"/>
        <end position="1379"/>
    </location>
</feature>
<dbReference type="SUPFAM" id="SSF63737">
    <property type="entry name" value="Leukotriene A4 hydrolase N-terminal domain"/>
    <property type="match status" value="1"/>
</dbReference>
<evidence type="ECO:0000256" key="7">
    <source>
        <dbReference type="SAM" id="MobiDB-lite"/>
    </source>
</evidence>
<feature type="domain" description="Transcription initiation factor TFIID subunit 2 Ig-like" evidence="8">
    <location>
        <begin position="609"/>
        <end position="793"/>
    </location>
</feature>
<feature type="region of interest" description="Disordered" evidence="7">
    <location>
        <begin position="267"/>
        <end position="297"/>
    </location>
</feature>
<dbReference type="Pfam" id="PF25577">
    <property type="entry name" value="TPR_TAF2_C"/>
    <property type="match status" value="1"/>
</dbReference>
<keyword evidence="6" id="KW-0539">Nucleus</keyword>
<comment type="subcellular location">
    <subcellularLocation>
        <location evidence="1">Nucleus</location>
    </subcellularLocation>
</comment>
<evidence type="ECO:0000313" key="11">
    <source>
        <dbReference type="Proteomes" id="UP001326199"/>
    </source>
</evidence>
<dbReference type="RefSeq" id="XP_062770558.1">
    <property type="nucleotide sequence ID" value="XM_062907598.1"/>
</dbReference>
<dbReference type="InterPro" id="IPR057345">
    <property type="entry name" value="Ig-like_TAF2"/>
</dbReference>
<feature type="domain" description="Transcription initiation factor TFIID subunit 2 TPR repeats" evidence="9">
    <location>
        <begin position="798"/>
        <end position="1097"/>
    </location>
</feature>
<evidence type="ECO:0000256" key="1">
    <source>
        <dbReference type="ARBA" id="ARBA00004123"/>
    </source>
</evidence>
<feature type="compositionally biased region" description="Basic and acidic residues" evidence="7">
    <location>
        <begin position="1393"/>
        <end position="1412"/>
    </location>
</feature>
<comment type="caution">
    <text evidence="10">The sequence shown here is derived from an EMBL/GenBank/DDBJ whole genome shotgun (WGS) entry which is preliminary data.</text>
</comment>
<keyword evidence="11" id="KW-1185">Reference proteome</keyword>
<feature type="compositionally biased region" description="Polar residues" evidence="7">
    <location>
        <begin position="1576"/>
        <end position="1586"/>
    </location>
</feature>
<feature type="compositionally biased region" description="Polar residues" evidence="7">
    <location>
        <begin position="1273"/>
        <end position="1292"/>
    </location>
</feature>
<evidence type="ECO:0000256" key="4">
    <source>
        <dbReference type="ARBA" id="ARBA00023015"/>
    </source>
</evidence>
<feature type="compositionally biased region" description="Polar residues" evidence="7">
    <location>
        <begin position="268"/>
        <end position="277"/>
    </location>
</feature>
<dbReference type="Pfam" id="PF25316">
    <property type="entry name" value="TAF2_3rd"/>
    <property type="match status" value="1"/>
</dbReference>
<dbReference type="Gene3D" id="2.60.40.1730">
    <property type="entry name" value="tricorn interacting facor f3 domain"/>
    <property type="match status" value="1"/>
</dbReference>
<evidence type="ECO:0000313" key="10">
    <source>
        <dbReference type="EMBL" id="KAK4673236.1"/>
    </source>
</evidence>
<evidence type="ECO:0000256" key="3">
    <source>
        <dbReference type="ARBA" id="ARBA00017363"/>
    </source>
</evidence>
<evidence type="ECO:0000259" key="9">
    <source>
        <dbReference type="Pfam" id="PF25577"/>
    </source>
</evidence>
<name>A0ABR0HZS5_9PEZI</name>
<dbReference type="CDD" id="cd09839">
    <property type="entry name" value="M1_like_TAF2"/>
    <property type="match status" value="1"/>
</dbReference>
<feature type="compositionally biased region" description="Basic residues" evidence="7">
    <location>
        <begin position="1591"/>
        <end position="1601"/>
    </location>
</feature>
<dbReference type="Proteomes" id="UP001326199">
    <property type="component" value="Unassembled WGS sequence"/>
</dbReference>
<feature type="region of interest" description="Disordered" evidence="7">
    <location>
        <begin position="1349"/>
        <end position="1618"/>
    </location>
</feature>
<feature type="compositionally biased region" description="Basic and acidic residues" evidence="7">
    <location>
        <begin position="1426"/>
        <end position="1439"/>
    </location>
</feature>
<dbReference type="EMBL" id="JAFFHB010000001">
    <property type="protein sequence ID" value="KAK4673236.1"/>
    <property type="molecule type" value="Genomic_DNA"/>
</dbReference>
<dbReference type="InterPro" id="IPR042097">
    <property type="entry name" value="Aminopeptidase_N-like_N_sf"/>
</dbReference>
<dbReference type="InterPro" id="IPR057991">
    <property type="entry name" value="TPR_TAF2_C"/>
</dbReference>
<accession>A0ABR0HZS5</accession>
<reference evidence="10 11" key="1">
    <citation type="journal article" date="2023" name="bioRxiv">
        <title>High-quality genome assemblies of four members of thePodospora anserinaspecies complex.</title>
        <authorList>
            <person name="Ament-Velasquez S.L."/>
            <person name="Vogan A.A."/>
            <person name="Wallerman O."/>
            <person name="Hartmann F."/>
            <person name="Gautier V."/>
            <person name="Silar P."/>
            <person name="Giraud T."/>
            <person name="Johannesson H."/>
        </authorList>
    </citation>
    <scope>NUCLEOTIDE SEQUENCE [LARGE SCALE GENOMIC DNA]</scope>
    <source>
        <strain evidence="10 11">CBS 411.78</strain>
    </source>
</reference>
<keyword evidence="4" id="KW-0805">Transcription regulation</keyword>
<protein>
    <recommendedName>
        <fullName evidence="3">Transcription initiation factor TFIID subunit 2</fullName>
    </recommendedName>
</protein>
<evidence type="ECO:0000256" key="6">
    <source>
        <dbReference type="ARBA" id="ARBA00023242"/>
    </source>
</evidence>
<proteinExistence type="inferred from homology"/>
<comment type="similarity">
    <text evidence="2">Belongs to the TAF2 family.</text>
</comment>
<evidence type="ECO:0000256" key="5">
    <source>
        <dbReference type="ARBA" id="ARBA00023163"/>
    </source>
</evidence>
<feature type="compositionally biased region" description="Low complexity" evidence="7">
    <location>
        <begin position="1440"/>
        <end position="1467"/>
    </location>
</feature>
<feature type="compositionally biased region" description="Gly residues" evidence="7">
    <location>
        <begin position="1481"/>
        <end position="1495"/>
    </location>
</feature>
<sequence>MSLTVEKGAAGDLTLGGDDLPPPPVAALQFVVLKQHVAIEVDLQNKSVHGVSTMVIFPIEPDLEEIQLDARQCDIDIDNITVNGFKTKASYSDPYDLMQVPREYQIGAPQHHIMSRRMQPLRPLKRPEVPNSDRTALPCCVPADGSLKVSLKREYLSEPPAKARQMPELARAKNEAAASGMEQSEAHSYKIAIPFRSKNIRDGLHFVGIDEGDKRYPHVYTRHSLEPGAVSCIFPCVDDPGSRHPWELSIKCPRTLGDVFEQSAALPQPSTSLISNGNRKRKQGEDPAPPPPASRLLEEDKMLEMTVVCSGNLTGERIDPLDDKKKIMTFESSIAAAQHIAFAIGPFEHIQLWSEFRTEEADEKLGANAAKIHGYCLPGRAEEVLHTCQPIVAAADYFAPEFGRYPFDSYKVVFVEDMVQDTVSGTSISLCSTRLLYPEDIIEVETEVTRKLVHALASQYFGVYIVPNRRSDYWLIIGIQWFMTDLFMKTICGNNWYRFHMKTLSDKLVEQDVSRPSLHDLGEHLHIGDFEQEFMALKAPLVLFILDQRMSKMTGSTGIVRVISKIVSTANIDTRNETTWLSAEPFRTACEKMSTYRPDELWAQWIHSAGCPKLDIKQKFNKKNLNVDITVEQRQSKDTAKEITKEDFYRELVELRHDVWAGSVPKHFTGPFSVRIQEADGTPYEHYMAISDKDKVSTNWQIAYNTKYKRMKRTKKATAAAAANSAADKDLQEDDVVYYNALGDVLQTEKDVQDWGLQDWSQATQAQMDQESYEWIRLDCNFEWLCSMKTDMPPYMIVAQLQQDRDVVAQQDSMLYLRRASRPSGVVSTIETRTAMDRRYYYGIRCMAIEDLPKMADPELNYIGKAHLILIFRHFFCDRMVGKNGAVTFPPMPNDFSDKAQYHVQCAMVSAIAKTRENGRCSKDARNFLLDLLLFNDNSENDYSDHPYVACLLQALTTSLIPKKVDGDRDLLSSLNVHDEADAEFKRFIEKTIEEIDKYRRMDEWTSSYQNIWTTAALECKMRLMKAKVIPVAPLEFIQYLQDDNIDLVRIKAFECLVELGLLSKPAIMKLLLSSVSTDPSPFVRDRLFKVLCKGMAAIALGESKAQQVDQQQAIVEDDGFVIEQGETEIQQRKLDANRNQSIQNALAALKEELKGNEDLQLVVWKAVNSTWISAKEKFNLLDLCFAMFEPEDNLLLTFKYPKVWKATREINAPPLVNGRPDPSRVTKKQCIIRFTTEYRTEPRQKLVLEPPPPPPPEPVIKPPEPKKIKLSTKPSFSGASVSRQPSFSGPSASRPGTPGPLTLPSVPSDSIAVMPRAAVAQVVNTPATPRPSASVVFDSIAVQRVSVLLGNPSTPRNATPPPAPSSAAPKPATNGAKPPAEKRPKPSAKKRKSDEADDLVRPKKIKTENGKPSKIVTLPFTQWDRLPEKTKRQMREVKAAAAANNNNNNNNNNNKPSSSGSGPASSFSSTIVAKRPAILGGVGSSSGGGGGGSGLHKVSSSAHSSSSVRGRTPTVGGRGSTPILLSRGSPAPTSSSRASPAPGMRTGTPGLLTAAPKQRKPLPSGAPQHHAPVAKTSSGNGSGSVETPPVKKKSVIKLKVRATPNQASPPPPAGGQR</sequence>
<feature type="compositionally biased region" description="Pro residues" evidence="7">
    <location>
        <begin position="1250"/>
        <end position="1263"/>
    </location>
</feature>
<dbReference type="PANTHER" id="PTHR15137">
    <property type="entry name" value="TRANSCRIPTION INITIATION FACTOR TFIID"/>
    <property type="match status" value="1"/>
</dbReference>
<dbReference type="PANTHER" id="PTHR15137:SF9">
    <property type="entry name" value="TRANSCRIPTION INITIATION FACTOR TFIID SUBUNIT 2"/>
    <property type="match status" value="1"/>
</dbReference>
<feature type="compositionally biased region" description="Low complexity" evidence="7">
    <location>
        <begin position="1496"/>
        <end position="1544"/>
    </location>
</feature>
<feature type="region of interest" description="Disordered" evidence="7">
    <location>
        <begin position="1243"/>
        <end position="1309"/>
    </location>
</feature>
<keyword evidence="5" id="KW-0804">Transcription</keyword>